<keyword evidence="2" id="KW-0408">Iron</keyword>
<dbReference type="InterPro" id="IPR036991">
    <property type="entry name" value="Fe_hydrogenase_ssu_sf"/>
</dbReference>
<dbReference type="Gene3D" id="3.40.50.1780">
    <property type="match status" value="1"/>
</dbReference>
<dbReference type="SUPFAM" id="SSF54862">
    <property type="entry name" value="4Fe-4S ferredoxins"/>
    <property type="match status" value="1"/>
</dbReference>
<dbReference type="SMART" id="SM00902">
    <property type="entry name" value="Fe_hyd_SSU"/>
    <property type="match status" value="1"/>
</dbReference>
<dbReference type="InterPro" id="IPR009016">
    <property type="entry name" value="Fe_hydrogenase"/>
</dbReference>
<dbReference type="Gene3D" id="4.10.260.20">
    <property type="entry name" value="Iron hydrogenase, small subunit"/>
    <property type="match status" value="1"/>
</dbReference>
<proteinExistence type="predicted"/>
<dbReference type="InterPro" id="IPR013352">
    <property type="entry name" value="Fe_hydrogenase_subset"/>
</dbReference>
<evidence type="ECO:0000313" key="6">
    <source>
        <dbReference type="Proteomes" id="UP000000442"/>
    </source>
</evidence>
<dbReference type="InterPro" id="IPR017896">
    <property type="entry name" value="4Fe4S_Fe-S-bd"/>
</dbReference>
<dbReference type="GO" id="GO:0008901">
    <property type="term" value="F:ferredoxin hydrogenase activity"/>
    <property type="evidence" value="ECO:0007669"/>
    <property type="project" value="UniProtKB-EC"/>
</dbReference>
<dbReference type="STRING" id="177437.HRM2_01590"/>
<gene>
    <name evidence="5" type="primary">hydA1</name>
    <name evidence="5" type="ordered locus">HRM2_01590</name>
</gene>
<dbReference type="GO" id="GO:0005506">
    <property type="term" value="F:iron ion binding"/>
    <property type="evidence" value="ECO:0007669"/>
    <property type="project" value="InterPro"/>
</dbReference>
<dbReference type="PROSITE" id="PS51379">
    <property type="entry name" value="4FE4S_FER_2"/>
    <property type="match status" value="2"/>
</dbReference>
<dbReference type="InterPro" id="IPR004108">
    <property type="entry name" value="Fe_hydrogenase_lsu_C"/>
</dbReference>
<dbReference type="Gene3D" id="3.40.950.10">
    <property type="entry name" value="Fe-only Hydrogenase (Larger Subunit), Chain L, domain 3"/>
    <property type="match status" value="1"/>
</dbReference>
<dbReference type="eggNOG" id="COG2768">
    <property type="taxonomic scope" value="Bacteria"/>
</dbReference>
<keyword evidence="6" id="KW-1185">Reference proteome</keyword>
<reference evidence="5 6" key="1">
    <citation type="journal article" date="2009" name="Environ. Microbiol.">
        <title>Genome sequence of Desulfobacterium autotrophicum HRM2, a marine sulfate reducer oxidizing organic carbon completely to carbon dioxide.</title>
        <authorList>
            <person name="Strittmatter A.W."/>
            <person name="Liesegang H."/>
            <person name="Rabus R."/>
            <person name="Decker I."/>
            <person name="Amann J."/>
            <person name="Andres S."/>
            <person name="Henne A."/>
            <person name="Fricke W.F."/>
            <person name="Martinez-Arias R."/>
            <person name="Bartels D."/>
            <person name="Goesmann A."/>
            <person name="Krause L."/>
            <person name="Puehler A."/>
            <person name="Klenk H.P."/>
            <person name="Richter M."/>
            <person name="Schuler M."/>
            <person name="Gloeckner F.O."/>
            <person name="Meyerdierks A."/>
            <person name="Gottschalk G."/>
            <person name="Amann R."/>
        </authorList>
    </citation>
    <scope>NUCLEOTIDE SEQUENCE [LARGE SCALE GENOMIC DNA]</scope>
    <source>
        <strain evidence="6">ATCC 43914 / DSM 3382 / HRM2</strain>
    </source>
</reference>
<dbReference type="Pfam" id="PF02256">
    <property type="entry name" value="Fe_hyd_SSU"/>
    <property type="match status" value="1"/>
</dbReference>
<dbReference type="InterPro" id="IPR050340">
    <property type="entry name" value="Cytosolic_Fe-S_CAF"/>
</dbReference>
<protein>
    <submittedName>
        <fullName evidence="5">HydA1</fullName>
        <ecNumber evidence="5">1.12.7.2</ecNumber>
    </submittedName>
</protein>
<dbReference type="KEGG" id="dat:HRM2_01590"/>
<evidence type="ECO:0000256" key="2">
    <source>
        <dbReference type="ARBA" id="ARBA00023004"/>
    </source>
</evidence>
<evidence type="ECO:0000256" key="3">
    <source>
        <dbReference type="ARBA" id="ARBA00023014"/>
    </source>
</evidence>
<keyword evidence="1" id="KW-0479">Metal-binding</keyword>
<accession>C0QEG4</accession>
<evidence type="ECO:0000313" key="5">
    <source>
        <dbReference type="EMBL" id="ACN13281.1"/>
    </source>
</evidence>
<sequence length="464" mass="50401">MKDAIVAIDEALCTGCGRCKEICPVGAVSGTPGQPHKIDQKKCIICGQCVQICSGYESILEEYAIDRATRLEQRGMLDTVQEPLFAAHYRGDVKKLLAALEDEKTVTLVQCAPAVRVALGEEFGLAYGVLTPGKMATSLRRLGFDRVYDTNFAADLTIMEEGAELLARLEKNEGLPMFTSCCPGWVKYLEDHYPDLLPHLSSCKSPQQMGGVLFKTYGAELAGVEPGCVYSVAIMPCTCKKYECDRDGMDSSGFRDVDLVITTRELAQLLKHKGIKFAGLADGEFDQPLGAYSGAGNIFGSTGGVMEAALRSSLELATGVPLDSVELNYLRGGEGFRVAQVEHQGVQLKVGIVAGIQHVAPLLDKIQQGEADFHFIEVMCCPLGCVSGGGQPKTVLPQQRIHATQARKQALYRHDSGLELRKSHENPQIQQLYKDFLGAPLGEKSHHLLHINYSDAEHCGGDHE</sequence>
<dbReference type="Pfam" id="PF13237">
    <property type="entry name" value="Fer4_10"/>
    <property type="match status" value="1"/>
</dbReference>
<keyword evidence="5" id="KW-0560">Oxidoreductase</keyword>
<evidence type="ECO:0000259" key="4">
    <source>
        <dbReference type="PROSITE" id="PS51379"/>
    </source>
</evidence>
<dbReference type="Proteomes" id="UP000000442">
    <property type="component" value="Chromosome"/>
</dbReference>
<dbReference type="EC" id="1.12.7.2" evidence="5"/>
<dbReference type="EMBL" id="CP001087">
    <property type="protein sequence ID" value="ACN13281.1"/>
    <property type="molecule type" value="Genomic_DNA"/>
</dbReference>
<dbReference type="SUPFAM" id="SSF53920">
    <property type="entry name" value="Fe-only hydrogenase"/>
    <property type="match status" value="1"/>
</dbReference>
<dbReference type="GO" id="GO:0051536">
    <property type="term" value="F:iron-sulfur cluster binding"/>
    <property type="evidence" value="ECO:0007669"/>
    <property type="project" value="UniProtKB-KW"/>
</dbReference>
<evidence type="ECO:0000256" key="1">
    <source>
        <dbReference type="ARBA" id="ARBA00022723"/>
    </source>
</evidence>
<organism evidence="5 6">
    <name type="scientific">Desulforapulum autotrophicum (strain ATCC 43914 / DSM 3382 / VKM B-1955 / HRM2)</name>
    <name type="common">Desulfobacterium autotrophicum</name>
    <dbReference type="NCBI Taxonomy" id="177437"/>
    <lineage>
        <taxon>Bacteria</taxon>
        <taxon>Pseudomonadati</taxon>
        <taxon>Thermodesulfobacteriota</taxon>
        <taxon>Desulfobacteria</taxon>
        <taxon>Desulfobacterales</taxon>
        <taxon>Desulfobacteraceae</taxon>
        <taxon>Desulforapulum</taxon>
    </lineage>
</organism>
<dbReference type="Pfam" id="PF02906">
    <property type="entry name" value="Fe_hyd_lg_C"/>
    <property type="match status" value="1"/>
</dbReference>
<dbReference type="eggNOG" id="COG4624">
    <property type="taxonomic scope" value="Bacteria"/>
</dbReference>
<dbReference type="AlphaFoldDB" id="C0QEG4"/>
<name>C0QEG4_DESAH</name>
<feature type="domain" description="4Fe-4S ferredoxin-type" evidence="4">
    <location>
        <begin position="34"/>
        <end position="63"/>
    </location>
</feature>
<dbReference type="PANTHER" id="PTHR11615">
    <property type="entry name" value="NITRATE, FORMATE, IRON DEHYDROGENASE"/>
    <property type="match status" value="1"/>
</dbReference>
<dbReference type="RefSeq" id="WP_012662530.1">
    <property type="nucleotide sequence ID" value="NC_012108.1"/>
</dbReference>
<dbReference type="HOGENOM" id="CLU_018240_2_0_7"/>
<dbReference type="Gene3D" id="3.30.70.20">
    <property type="match status" value="1"/>
</dbReference>
<keyword evidence="3" id="KW-0411">Iron-sulfur</keyword>
<dbReference type="InterPro" id="IPR003149">
    <property type="entry name" value="Fe_hydrogenase_ssu"/>
</dbReference>
<feature type="domain" description="4Fe-4S ferredoxin-type" evidence="4">
    <location>
        <begin position="4"/>
        <end position="33"/>
    </location>
</feature>
<dbReference type="OrthoDB" id="9810782at2"/>
<dbReference type="PROSITE" id="PS00198">
    <property type="entry name" value="4FE4S_FER_1"/>
    <property type="match status" value="1"/>
</dbReference>
<dbReference type="InterPro" id="IPR017900">
    <property type="entry name" value="4Fe4S_Fe_S_CS"/>
</dbReference>
<dbReference type="NCBIfam" id="TIGR02512">
    <property type="entry name" value="FeFe_hydrog_A"/>
    <property type="match status" value="1"/>
</dbReference>